<keyword evidence="3" id="KW-1185">Reference proteome</keyword>
<dbReference type="Proteomes" id="UP000007819">
    <property type="component" value="Chromosome X"/>
</dbReference>
<evidence type="ECO:0000313" key="3">
    <source>
        <dbReference type="Proteomes" id="UP000007819"/>
    </source>
</evidence>
<reference evidence="3" key="1">
    <citation type="submission" date="2010-06" db="EMBL/GenBank/DDBJ databases">
        <authorList>
            <person name="Jiang H."/>
            <person name="Abraham K."/>
            <person name="Ali S."/>
            <person name="Alsbrooks S.L."/>
            <person name="Anim B.N."/>
            <person name="Anosike U.S."/>
            <person name="Attaway T."/>
            <person name="Bandaranaike D.P."/>
            <person name="Battles P.K."/>
            <person name="Bell S.N."/>
            <person name="Bell A.V."/>
            <person name="Beltran B."/>
            <person name="Bickham C."/>
            <person name="Bustamante Y."/>
            <person name="Caleb T."/>
            <person name="Canada A."/>
            <person name="Cardenas V."/>
            <person name="Carter K."/>
            <person name="Chacko J."/>
            <person name="Chandrabose M.N."/>
            <person name="Chavez D."/>
            <person name="Chavez A."/>
            <person name="Chen L."/>
            <person name="Chu H.-S."/>
            <person name="Claassen K.J."/>
            <person name="Cockrell R."/>
            <person name="Collins M."/>
            <person name="Cooper J.A."/>
            <person name="Cree A."/>
            <person name="Curry S.M."/>
            <person name="Da Y."/>
            <person name="Dao M.D."/>
            <person name="Das B."/>
            <person name="Davila M.-L."/>
            <person name="Davy-Carroll L."/>
            <person name="Denson S."/>
            <person name="Dinh H."/>
            <person name="Ebong V.E."/>
            <person name="Edwards J.R."/>
            <person name="Egan A."/>
            <person name="El-Daye J."/>
            <person name="Escobedo L."/>
            <person name="Fernandez S."/>
            <person name="Fernando P.R."/>
            <person name="Flagg N."/>
            <person name="Forbes L.D."/>
            <person name="Fowler R.G."/>
            <person name="Fu Q."/>
            <person name="Gabisi R.A."/>
            <person name="Ganer J."/>
            <person name="Garbino Pronczuk A."/>
            <person name="Garcia R.M."/>
            <person name="Garner T."/>
            <person name="Garrett T.E."/>
            <person name="Gonzalez D.A."/>
            <person name="Hamid H."/>
            <person name="Hawkins E.S."/>
            <person name="Hirani K."/>
            <person name="Hogues M.E."/>
            <person name="Hollins B."/>
            <person name="Hsiao C.-H."/>
            <person name="Jabil R."/>
            <person name="James M.L."/>
            <person name="Jhangiani S.N."/>
            <person name="Johnson B."/>
            <person name="Johnson Q."/>
            <person name="Joshi V."/>
            <person name="Kalu J.B."/>
            <person name="Kam C."/>
            <person name="Kashfia A."/>
            <person name="Keebler J."/>
            <person name="Kisamo H."/>
            <person name="Kovar C.L."/>
            <person name="Lago L.A."/>
            <person name="Lai C.-Y."/>
            <person name="Laidlaw J."/>
            <person name="Lara F."/>
            <person name="Le T.-K."/>
            <person name="Lee S.L."/>
            <person name="Legall F.H."/>
            <person name="Lemon S.J."/>
            <person name="Lewis L.R."/>
            <person name="Li B."/>
            <person name="Liu Y."/>
            <person name="Liu Y.-S."/>
            <person name="Lopez J."/>
            <person name="Lozado R.J."/>
            <person name="Lu J."/>
            <person name="Madu R.C."/>
            <person name="Maheshwari M."/>
            <person name="Maheshwari R."/>
            <person name="Malloy K."/>
            <person name="Martinez E."/>
            <person name="Mathew T."/>
            <person name="Mercado I.C."/>
            <person name="Mercado C."/>
            <person name="Meyer B."/>
            <person name="Montgomery K."/>
            <person name="Morgan M.B."/>
            <person name="Munidasa M."/>
            <person name="Nazareth L.V."/>
            <person name="Nelson J."/>
            <person name="Ng B.M."/>
            <person name="Nguyen N.B."/>
            <person name="Nguyen P.Q."/>
            <person name="Nguyen T."/>
            <person name="Obregon M."/>
            <person name="Okwuonu G.O."/>
            <person name="Onwere C.G."/>
            <person name="Orozco G."/>
            <person name="Parra A."/>
            <person name="Patel S."/>
            <person name="Patil S."/>
            <person name="Perez A."/>
            <person name="Perez Y."/>
            <person name="Pham C."/>
            <person name="Primus E.L."/>
            <person name="Pu L.-L."/>
            <person name="Puazo M."/>
            <person name="Qin X."/>
            <person name="Quiroz J.B."/>
            <person name="Reese J."/>
            <person name="Richards S."/>
            <person name="Rives C.M."/>
            <person name="Robberts R."/>
            <person name="Ruiz S.J."/>
            <person name="Ruiz M.J."/>
            <person name="Santibanez J."/>
            <person name="Schneider B.W."/>
            <person name="Sisson I."/>
            <person name="Smith M."/>
            <person name="Sodergren E."/>
            <person name="Song X.-Z."/>
            <person name="Song B.B."/>
            <person name="Summersgill H."/>
            <person name="Thelus R."/>
            <person name="Thornton R.D."/>
            <person name="Trejos Z.Y."/>
            <person name="Usmani K."/>
            <person name="Vattathil S."/>
            <person name="Villasana D."/>
            <person name="Walker D.L."/>
            <person name="Wang S."/>
            <person name="Wang K."/>
            <person name="White C.S."/>
            <person name="Williams A.C."/>
            <person name="Williamson J."/>
            <person name="Wilson K."/>
            <person name="Woghiren I.O."/>
            <person name="Woodworth J.R."/>
            <person name="Worley K.C."/>
            <person name="Wright R.A."/>
            <person name="Wu W."/>
            <person name="Young L."/>
            <person name="Zhang L."/>
            <person name="Zhang J."/>
            <person name="Zhu Y."/>
            <person name="Muzny D.M."/>
            <person name="Weinstock G."/>
            <person name="Gibbs R.A."/>
        </authorList>
    </citation>
    <scope>NUCLEOTIDE SEQUENCE [LARGE SCALE GENOMIC DNA]</scope>
    <source>
        <strain evidence="3">LSR1</strain>
    </source>
</reference>
<organism evidence="2 3">
    <name type="scientific">Acyrthosiphon pisum</name>
    <name type="common">Pea aphid</name>
    <dbReference type="NCBI Taxonomy" id="7029"/>
    <lineage>
        <taxon>Eukaryota</taxon>
        <taxon>Metazoa</taxon>
        <taxon>Ecdysozoa</taxon>
        <taxon>Arthropoda</taxon>
        <taxon>Hexapoda</taxon>
        <taxon>Insecta</taxon>
        <taxon>Pterygota</taxon>
        <taxon>Neoptera</taxon>
        <taxon>Paraneoptera</taxon>
        <taxon>Hemiptera</taxon>
        <taxon>Sternorrhyncha</taxon>
        <taxon>Aphidomorpha</taxon>
        <taxon>Aphidoidea</taxon>
        <taxon>Aphididae</taxon>
        <taxon>Macrosiphini</taxon>
        <taxon>Acyrthosiphon</taxon>
    </lineage>
</organism>
<accession>A0A8R2NJW6</accession>
<feature type="region of interest" description="Disordered" evidence="1">
    <location>
        <begin position="1"/>
        <end position="22"/>
    </location>
</feature>
<dbReference type="KEGG" id="api:100571546"/>
<reference evidence="2" key="2">
    <citation type="submission" date="2022-06" db="UniProtKB">
        <authorList>
            <consortium name="EnsemblMetazoa"/>
        </authorList>
    </citation>
    <scope>IDENTIFICATION</scope>
</reference>
<proteinExistence type="predicted"/>
<evidence type="ECO:0000313" key="2">
    <source>
        <dbReference type="EnsemblMetazoa" id="XP_029341537.1"/>
    </source>
</evidence>
<evidence type="ECO:0000256" key="1">
    <source>
        <dbReference type="SAM" id="MobiDB-lite"/>
    </source>
</evidence>
<sequence>MARRRNSRGVGRASAMSKEKDEKILQLTNEVEYLKQKSDVLSFTQVSSTCSSGIGDLSLAEKQYQQEHQHIKPKKRTIRQAATKQPNPDPLESNQTKRRRTSIPQTKSAKLKNMEELSLITADDAYYTCLGSYDPIKSNPVSKNTKRNIEVSISFNMYNNIIC</sequence>
<dbReference type="EnsemblMetazoa" id="XM_029485677.1">
    <property type="protein sequence ID" value="XP_029341537.1"/>
    <property type="gene ID" value="LOC100571546"/>
</dbReference>
<name>A0A8R2NJW6_ACYPI</name>
<dbReference type="RefSeq" id="XP_029341537.1">
    <property type="nucleotide sequence ID" value="XM_029485677.1"/>
</dbReference>
<dbReference type="AlphaFoldDB" id="A0A8R2NJW6"/>
<feature type="region of interest" description="Disordered" evidence="1">
    <location>
        <begin position="63"/>
        <end position="106"/>
    </location>
</feature>
<dbReference type="OrthoDB" id="6022555at2759"/>
<protein>
    <submittedName>
        <fullName evidence="2">Uncharacterized protein</fullName>
    </submittedName>
</protein>
<dbReference type="GeneID" id="100571546"/>